<feature type="region of interest" description="Disordered" evidence="1">
    <location>
        <begin position="30"/>
        <end position="82"/>
    </location>
</feature>
<dbReference type="STRING" id="91626.A0A0C9M372"/>
<feature type="region of interest" description="Disordered" evidence="1">
    <location>
        <begin position="176"/>
        <end position="227"/>
    </location>
</feature>
<dbReference type="Proteomes" id="UP000053815">
    <property type="component" value="Unassembled WGS sequence"/>
</dbReference>
<gene>
    <name evidence="3" type="ORF">MAM1_0039d02789</name>
</gene>
<accession>A0A0C9M372</accession>
<organism evidence="3">
    <name type="scientific">Mucor ambiguus</name>
    <dbReference type="NCBI Taxonomy" id="91626"/>
    <lineage>
        <taxon>Eukaryota</taxon>
        <taxon>Fungi</taxon>
        <taxon>Fungi incertae sedis</taxon>
        <taxon>Mucoromycota</taxon>
        <taxon>Mucoromycotina</taxon>
        <taxon>Mucoromycetes</taxon>
        <taxon>Mucorales</taxon>
        <taxon>Mucorineae</taxon>
        <taxon>Mucoraceae</taxon>
        <taxon>Mucor</taxon>
    </lineage>
</organism>
<dbReference type="OrthoDB" id="2416617at2759"/>
<protein>
    <recommendedName>
        <fullName evidence="2">NET domain-containing protein</fullName>
    </recommendedName>
</protein>
<proteinExistence type="predicted"/>
<feature type="domain" description="NET" evidence="2">
    <location>
        <begin position="76"/>
        <end position="160"/>
    </location>
</feature>
<evidence type="ECO:0000313" key="3">
    <source>
        <dbReference type="EMBL" id="GAN03336.1"/>
    </source>
</evidence>
<evidence type="ECO:0000259" key="2">
    <source>
        <dbReference type="PROSITE" id="PS51525"/>
    </source>
</evidence>
<evidence type="ECO:0000256" key="1">
    <source>
        <dbReference type="SAM" id="MobiDB-lite"/>
    </source>
</evidence>
<dbReference type="AlphaFoldDB" id="A0A0C9M372"/>
<feature type="compositionally biased region" description="Low complexity" evidence="1">
    <location>
        <begin position="176"/>
        <end position="195"/>
    </location>
</feature>
<dbReference type="Gene3D" id="1.20.1270.220">
    <property type="match status" value="1"/>
</dbReference>
<sequence>MVDTIEPSHLINQNYVDNIMNTIVTEVPLSKRRRSSTCSSSSSLSSYSSSSSSSEEDEDEETFSSLTSRRSSLSSDSEEEQEEIITPFMHRRQMEEMILHKITNQLDAEKLPGILTIISKQQQEEEEEEVEIDLARLGRDQLTRILSYIDACLKEKQGGPKVKLSNYALKPKPVAPALPTEKLQPLLPKKQPQAKNRSKNSRNRRKSIVETGHIVRGSSHSQLSASHGPISMSALTEIEASSKKKQANSNKRKKRAAKKRKSKDDLTVQMTSINMAFEDSIASTKPKRKSAVHKRKLLEEMLQPSSDSENDDLDGSGDGGSGIIIFGNEQMDLAVTHNETIVHQERRLSFVQRPNSAATTKAVEQSNPIVNNFDVDDDNDDDDELIDIMM</sequence>
<reference evidence="3" key="1">
    <citation type="submission" date="2014-09" db="EMBL/GenBank/DDBJ databases">
        <title>Draft genome sequence of an oleaginous Mucoromycotina fungus Mucor ambiguus NBRC6742.</title>
        <authorList>
            <person name="Takeda I."/>
            <person name="Yamane N."/>
            <person name="Morita T."/>
            <person name="Tamano K."/>
            <person name="Machida M."/>
            <person name="Baker S."/>
            <person name="Koike H."/>
        </authorList>
    </citation>
    <scope>NUCLEOTIDE SEQUENCE</scope>
    <source>
        <strain evidence="3">NBRC 6742</strain>
    </source>
</reference>
<dbReference type="PROSITE" id="PS51525">
    <property type="entry name" value="NET"/>
    <property type="match status" value="1"/>
</dbReference>
<keyword evidence="4" id="KW-1185">Reference proteome</keyword>
<dbReference type="Pfam" id="PF17035">
    <property type="entry name" value="BET"/>
    <property type="match status" value="1"/>
</dbReference>
<feature type="compositionally biased region" description="Low complexity" evidence="1">
    <location>
        <begin position="63"/>
        <end position="75"/>
    </location>
</feature>
<dbReference type="InterPro" id="IPR038336">
    <property type="entry name" value="NET_sf"/>
</dbReference>
<feature type="compositionally biased region" description="Basic residues" evidence="1">
    <location>
        <begin position="196"/>
        <end position="206"/>
    </location>
</feature>
<dbReference type="EMBL" id="DF836328">
    <property type="protein sequence ID" value="GAN03336.1"/>
    <property type="molecule type" value="Genomic_DNA"/>
</dbReference>
<dbReference type="InterPro" id="IPR027353">
    <property type="entry name" value="NET_dom"/>
</dbReference>
<evidence type="ECO:0000313" key="4">
    <source>
        <dbReference type="Proteomes" id="UP000053815"/>
    </source>
</evidence>
<feature type="compositionally biased region" description="Low complexity" evidence="1">
    <location>
        <begin position="36"/>
        <end position="53"/>
    </location>
</feature>
<feature type="compositionally biased region" description="Basic residues" evidence="1">
    <location>
        <begin position="243"/>
        <end position="261"/>
    </location>
</feature>
<feature type="region of interest" description="Disordered" evidence="1">
    <location>
        <begin position="239"/>
        <end position="267"/>
    </location>
</feature>
<name>A0A0C9M372_9FUNG</name>